<protein>
    <submittedName>
        <fullName evidence="2">RNA polymerase sigma-70 factor, Bacteroides expansion family 1</fullName>
    </submittedName>
</protein>
<dbReference type="InterPro" id="IPR036388">
    <property type="entry name" value="WH-like_DNA-bd_sf"/>
</dbReference>
<dbReference type="SUPFAM" id="SSF88659">
    <property type="entry name" value="Sigma3 and sigma4 domains of RNA polymerase sigma factors"/>
    <property type="match status" value="1"/>
</dbReference>
<accession>A0A3S4NEC6</accession>
<organism evidence="2 3">
    <name type="scientific">Streptococcus viridans</name>
    <dbReference type="NCBI Taxonomy" id="78535"/>
    <lineage>
        <taxon>Bacteria</taxon>
        <taxon>Bacillati</taxon>
        <taxon>Bacillota</taxon>
        <taxon>Bacilli</taxon>
        <taxon>Lactobacillales</taxon>
        <taxon>Streptococcaceae</taxon>
        <taxon>Streptococcus</taxon>
    </lineage>
</organism>
<dbReference type="GO" id="GO:0003677">
    <property type="term" value="F:DNA binding"/>
    <property type="evidence" value="ECO:0007669"/>
    <property type="project" value="InterPro"/>
</dbReference>
<keyword evidence="3" id="KW-1185">Reference proteome</keyword>
<evidence type="ECO:0000259" key="1">
    <source>
        <dbReference type="Pfam" id="PF08281"/>
    </source>
</evidence>
<dbReference type="GO" id="GO:0006352">
    <property type="term" value="P:DNA-templated transcription initiation"/>
    <property type="evidence" value="ECO:0007669"/>
    <property type="project" value="InterPro"/>
</dbReference>
<dbReference type="KEGG" id="svf:NCTC3166_01689"/>
<proteinExistence type="predicted"/>
<dbReference type="Pfam" id="PF08281">
    <property type="entry name" value="Sigma70_r4_2"/>
    <property type="match status" value="1"/>
</dbReference>
<sequence length="149" mass="17682">MSNKVKERRERKIEEAIKAKNWDEVIRLLQQEQSNAERRDRYHHKRSMEEYISRNDGKRRERYEVVASSDLNPEETLIREELKQAIHKAKASLSAIDSKIVEMIAEQGSSYKETARYITEHYKKMSDVTVKSHYCKALKKLAPLLKAYR</sequence>
<dbReference type="RefSeq" id="WP_126404822.1">
    <property type="nucleotide sequence ID" value="NZ_LR134266.1"/>
</dbReference>
<dbReference type="EMBL" id="LR134266">
    <property type="protein sequence ID" value="VED67856.1"/>
    <property type="molecule type" value="Genomic_DNA"/>
</dbReference>
<dbReference type="AlphaFoldDB" id="A0A3S4NEC6"/>
<feature type="domain" description="RNA polymerase sigma factor 70 region 4 type 2" evidence="1">
    <location>
        <begin position="84"/>
        <end position="141"/>
    </location>
</feature>
<gene>
    <name evidence="2" type="ORF">NCTC3166_01689</name>
</gene>
<dbReference type="Gene3D" id="1.10.10.10">
    <property type="entry name" value="Winged helix-like DNA-binding domain superfamily/Winged helix DNA-binding domain"/>
    <property type="match status" value="1"/>
</dbReference>
<dbReference type="InterPro" id="IPR013324">
    <property type="entry name" value="RNA_pol_sigma_r3/r4-like"/>
</dbReference>
<dbReference type="Proteomes" id="UP000270025">
    <property type="component" value="Chromosome"/>
</dbReference>
<evidence type="ECO:0000313" key="3">
    <source>
        <dbReference type="Proteomes" id="UP000270025"/>
    </source>
</evidence>
<evidence type="ECO:0000313" key="2">
    <source>
        <dbReference type="EMBL" id="VED67856.1"/>
    </source>
</evidence>
<dbReference type="InterPro" id="IPR013249">
    <property type="entry name" value="RNA_pol_sigma70_r4_t2"/>
</dbReference>
<name>A0A3S4NEC6_9STRE</name>
<reference evidence="2 3" key="1">
    <citation type="submission" date="2018-12" db="EMBL/GenBank/DDBJ databases">
        <authorList>
            <consortium name="Pathogen Informatics"/>
        </authorList>
    </citation>
    <scope>NUCLEOTIDE SEQUENCE [LARGE SCALE GENOMIC DNA]</scope>
    <source>
        <strain evidence="2 3">NCTC3166</strain>
    </source>
</reference>
<dbReference type="GO" id="GO:0016987">
    <property type="term" value="F:sigma factor activity"/>
    <property type="evidence" value="ECO:0007669"/>
    <property type="project" value="InterPro"/>
</dbReference>